<reference evidence="2 3" key="1">
    <citation type="journal article" date="2018" name="Proc. Natl. Acad. Sci. U.S.A.">
        <title>Linking secondary metabolites to gene clusters through genome sequencing of six diverse Aspergillus species.</title>
        <authorList>
            <person name="Kaerboelling I."/>
            <person name="Vesth T.C."/>
            <person name="Frisvad J.C."/>
            <person name="Nybo J.L."/>
            <person name="Theobald S."/>
            <person name="Kuo A."/>
            <person name="Bowyer P."/>
            <person name="Matsuda Y."/>
            <person name="Mondo S."/>
            <person name="Lyhne E.K."/>
            <person name="Kogle M.E."/>
            <person name="Clum A."/>
            <person name="Lipzen A."/>
            <person name="Salamov A."/>
            <person name="Ngan C.Y."/>
            <person name="Daum C."/>
            <person name="Chiniquy J."/>
            <person name="Barry K."/>
            <person name="LaButti K."/>
            <person name="Haridas S."/>
            <person name="Simmons B.A."/>
            <person name="Magnuson J.K."/>
            <person name="Mortensen U.H."/>
            <person name="Larsen T.O."/>
            <person name="Grigoriev I.V."/>
            <person name="Baker S.E."/>
            <person name="Andersen M.R."/>
        </authorList>
    </citation>
    <scope>NUCLEOTIDE SEQUENCE [LARGE SCALE GENOMIC DNA]</scope>
    <source>
        <strain evidence="2 3">IBT 24754</strain>
    </source>
</reference>
<evidence type="ECO:0000256" key="1">
    <source>
        <dbReference type="ARBA" id="ARBA00005986"/>
    </source>
</evidence>
<dbReference type="Gene3D" id="3.30.70.100">
    <property type="match status" value="1"/>
</dbReference>
<dbReference type="OrthoDB" id="4892971at2759"/>
<organism evidence="2 3">
    <name type="scientific">Aspergillus ochraceoroseus IBT 24754</name>
    <dbReference type="NCBI Taxonomy" id="1392256"/>
    <lineage>
        <taxon>Eukaryota</taxon>
        <taxon>Fungi</taxon>
        <taxon>Dikarya</taxon>
        <taxon>Ascomycota</taxon>
        <taxon>Pezizomycotina</taxon>
        <taxon>Eurotiomycetes</taxon>
        <taxon>Eurotiomycetidae</taxon>
        <taxon>Eurotiales</taxon>
        <taxon>Aspergillaceae</taxon>
        <taxon>Aspergillus</taxon>
        <taxon>Aspergillus subgen. Nidulantes</taxon>
    </lineage>
</organism>
<dbReference type="InterPro" id="IPR011008">
    <property type="entry name" value="Dimeric_a/b-barrel"/>
</dbReference>
<protein>
    <recommendedName>
        <fullName evidence="4">EthD domain-containing protein</fullName>
    </recommendedName>
</protein>
<accession>A0A2T5M617</accession>
<dbReference type="PANTHER" id="PTHR40260:SF2">
    <property type="entry name" value="BLR8190 PROTEIN"/>
    <property type="match status" value="1"/>
</dbReference>
<evidence type="ECO:0000313" key="2">
    <source>
        <dbReference type="EMBL" id="PTU23972.1"/>
    </source>
</evidence>
<comment type="caution">
    <text evidence="2">The sequence shown here is derived from an EMBL/GenBank/DDBJ whole genome shotgun (WGS) entry which is preliminary data.</text>
</comment>
<proteinExistence type="inferred from homology"/>
<dbReference type="VEuPathDB" id="FungiDB:P175DRAFT_0527427"/>
<gene>
    <name evidence="2" type="ORF">P175DRAFT_0527427</name>
</gene>
<dbReference type="GO" id="GO:0016491">
    <property type="term" value="F:oxidoreductase activity"/>
    <property type="evidence" value="ECO:0007669"/>
    <property type="project" value="InterPro"/>
</dbReference>
<name>A0A2T5M617_9EURO</name>
<sequence length="102" mass="11368">MTATYTNLYPREAEFNGNYYVNTHMALAAELLGPSVLVSWELYRLPDDAPFSYEIAVTWASAEARQRALESDAGQTLARDVVNFSRMPPIVMLRRPLACGGP</sequence>
<dbReference type="RefSeq" id="XP_040755364.1">
    <property type="nucleotide sequence ID" value="XM_040899521.1"/>
</dbReference>
<comment type="similarity">
    <text evidence="1">Belongs to the tpcK family.</text>
</comment>
<dbReference type="Proteomes" id="UP000244073">
    <property type="component" value="Unassembled WGS sequence"/>
</dbReference>
<dbReference type="EMBL" id="MSFN02000001">
    <property type="protein sequence ID" value="PTU23972.1"/>
    <property type="molecule type" value="Genomic_DNA"/>
</dbReference>
<evidence type="ECO:0008006" key="4">
    <source>
        <dbReference type="Google" id="ProtNLM"/>
    </source>
</evidence>
<dbReference type="PANTHER" id="PTHR40260">
    <property type="entry name" value="BLR8190 PROTEIN"/>
    <property type="match status" value="1"/>
</dbReference>
<dbReference type="AlphaFoldDB" id="A0A2T5M617"/>
<evidence type="ECO:0000313" key="3">
    <source>
        <dbReference type="Proteomes" id="UP000244073"/>
    </source>
</evidence>
<dbReference type="NCBIfam" id="TIGR02118">
    <property type="entry name" value="EthD family reductase"/>
    <property type="match status" value="1"/>
</dbReference>
<dbReference type="GeneID" id="63816403"/>
<dbReference type="SUPFAM" id="SSF54909">
    <property type="entry name" value="Dimeric alpha+beta barrel"/>
    <property type="match status" value="1"/>
</dbReference>
<dbReference type="InterPro" id="IPR009799">
    <property type="entry name" value="EthD_dom"/>
</dbReference>